<dbReference type="NCBIfam" id="TIGR00036">
    <property type="entry name" value="dapB"/>
    <property type="match status" value="1"/>
</dbReference>
<keyword evidence="6" id="KW-0520">NAD</keyword>
<comment type="catalytic activity">
    <reaction evidence="10">
        <text>(S)-2,3,4,5-tetrahydrodipicolinate + NADP(+) + H2O = (2S,4S)-4-hydroxy-2,3,4,5-tetrahydrodipicolinate + NADPH + H(+)</text>
        <dbReference type="Rhea" id="RHEA:35331"/>
        <dbReference type="ChEBI" id="CHEBI:15377"/>
        <dbReference type="ChEBI" id="CHEBI:15378"/>
        <dbReference type="ChEBI" id="CHEBI:16845"/>
        <dbReference type="ChEBI" id="CHEBI:57783"/>
        <dbReference type="ChEBI" id="CHEBI:58349"/>
        <dbReference type="ChEBI" id="CHEBI:67139"/>
        <dbReference type="EC" id="1.17.1.8"/>
    </reaction>
</comment>
<keyword evidence="16" id="KW-1185">Reference proteome</keyword>
<gene>
    <name evidence="15" type="ORF">BBI01_02160</name>
</gene>
<keyword evidence="4" id="KW-0220">Diaminopimelate biosynthesis</keyword>
<evidence type="ECO:0000256" key="3">
    <source>
        <dbReference type="ARBA" id="ARBA00022857"/>
    </source>
</evidence>
<dbReference type="InterPro" id="IPR036291">
    <property type="entry name" value="NAD(P)-bd_dom_sf"/>
</dbReference>
<evidence type="ECO:0000259" key="14">
    <source>
        <dbReference type="Pfam" id="PF05173"/>
    </source>
</evidence>
<dbReference type="PIRSF" id="PIRSF000161">
    <property type="entry name" value="DHPR"/>
    <property type="match status" value="1"/>
</dbReference>
<dbReference type="RefSeq" id="WP_065393042.1">
    <property type="nucleotide sequence ID" value="NZ_MAYH01000001.1"/>
</dbReference>
<comment type="pathway">
    <text evidence="8">Amino-acid biosynthesis; L-lysine biosynthesis via DAP pathway; (S)-tetrahydrodipicolinate from L-aspartate: step 4/4.</text>
</comment>
<sequence length="267" mass="29086">MKKVFVAGATGWAGSEISRAIFNNNEMILTGGLSLSQDGKNLSEILSLKSDNNIPLFKSIEDAIENVEFDILVDFTKPVIAKHNILTALQKGKKVIIGTSGLTDKDYEEIERIANENNTSVLAAGNFALTVVLLQKFAEMAAKYIPHYEIIDYADAKKIDAPSGTVAELAYRLSKVQKPELSVAIDDTIGNKETRGATINGIQVHSVRLPGHTLGVETIFGLKGEKLILRHDSGESAEPYVKGVLLAIKNIDTFKGLRRGLDSIMEF</sequence>
<evidence type="ECO:0000256" key="4">
    <source>
        <dbReference type="ARBA" id="ARBA00022915"/>
    </source>
</evidence>
<dbReference type="CDD" id="cd02274">
    <property type="entry name" value="DHDPR_N"/>
    <property type="match status" value="1"/>
</dbReference>
<dbReference type="SUPFAM" id="SSF55347">
    <property type="entry name" value="Glyceraldehyde-3-phosphate dehydrogenase-like, C-terminal domain"/>
    <property type="match status" value="1"/>
</dbReference>
<evidence type="ECO:0000256" key="8">
    <source>
        <dbReference type="ARBA" id="ARBA00037922"/>
    </source>
</evidence>
<dbReference type="AlphaFoldDB" id="A0A1B9A0A3"/>
<keyword evidence="7" id="KW-0457">Lysine biosynthesis</keyword>
<dbReference type="PANTHER" id="PTHR20836">
    <property type="entry name" value="DIHYDRODIPICOLINATE REDUCTASE"/>
    <property type="match status" value="1"/>
</dbReference>
<feature type="domain" description="Dihydrodipicolinate reductase C-terminal" evidence="14">
    <location>
        <begin position="131"/>
        <end position="253"/>
    </location>
</feature>
<dbReference type="InterPro" id="IPR000846">
    <property type="entry name" value="DapB_N"/>
</dbReference>
<evidence type="ECO:0000256" key="7">
    <source>
        <dbReference type="ARBA" id="ARBA00023154"/>
    </source>
</evidence>
<dbReference type="GO" id="GO:0019877">
    <property type="term" value="P:diaminopimelate biosynthetic process"/>
    <property type="evidence" value="ECO:0007669"/>
    <property type="project" value="UniProtKB-KW"/>
</dbReference>
<dbReference type="EMBL" id="MAYH01000001">
    <property type="protein sequence ID" value="OCA77288.1"/>
    <property type="molecule type" value="Genomic_DNA"/>
</dbReference>
<feature type="domain" description="Dihydrodipicolinate reductase N-terminal" evidence="13">
    <location>
        <begin position="3"/>
        <end position="127"/>
    </location>
</feature>
<evidence type="ECO:0000313" key="16">
    <source>
        <dbReference type="Proteomes" id="UP000092651"/>
    </source>
</evidence>
<evidence type="ECO:0000259" key="13">
    <source>
        <dbReference type="Pfam" id="PF01113"/>
    </source>
</evidence>
<evidence type="ECO:0000256" key="5">
    <source>
        <dbReference type="ARBA" id="ARBA00023002"/>
    </source>
</evidence>
<dbReference type="InterPro" id="IPR022663">
    <property type="entry name" value="DapB_C"/>
</dbReference>
<protein>
    <recommendedName>
        <fullName evidence="9 12">4-hydroxy-tetrahydrodipicolinate reductase</fullName>
        <ecNumber evidence="9 12">1.17.1.8</ecNumber>
    </recommendedName>
</protein>
<organism evidence="15 16">
    <name type="scientific">Chryseobacterium artocarpi</name>
    <dbReference type="NCBI Taxonomy" id="1414727"/>
    <lineage>
        <taxon>Bacteria</taxon>
        <taxon>Pseudomonadati</taxon>
        <taxon>Bacteroidota</taxon>
        <taxon>Flavobacteriia</taxon>
        <taxon>Flavobacteriales</taxon>
        <taxon>Weeksellaceae</taxon>
        <taxon>Chryseobacterium group</taxon>
        <taxon>Chryseobacterium</taxon>
    </lineage>
</organism>
<name>A0A1B9A0A3_9FLAO</name>
<evidence type="ECO:0000313" key="15">
    <source>
        <dbReference type="EMBL" id="OCA77288.1"/>
    </source>
</evidence>
<evidence type="ECO:0000256" key="2">
    <source>
        <dbReference type="ARBA" id="ARBA00022605"/>
    </source>
</evidence>
<accession>A0A1B9A0A3</accession>
<dbReference type="GO" id="GO:0009089">
    <property type="term" value="P:lysine biosynthetic process via diaminopimelate"/>
    <property type="evidence" value="ECO:0007669"/>
    <property type="project" value="UniProtKB-UniRule"/>
</dbReference>
<dbReference type="Pfam" id="PF01113">
    <property type="entry name" value="DapB_N"/>
    <property type="match status" value="1"/>
</dbReference>
<dbReference type="SUPFAM" id="SSF51735">
    <property type="entry name" value="NAD(P)-binding Rossmann-fold domains"/>
    <property type="match status" value="1"/>
</dbReference>
<evidence type="ECO:0000256" key="11">
    <source>
        <dbReference type="ARBA" id="ARBA00049396"/>
    </source>
</evidence>
<comment type="similarity">
    <text evidence="1">Belongs to the DapB family.</text>
</comment>
<dbReference type="Gene3D" id="3.40.50.720">
    <property type="entry name" value="NAD(P)-binding Rossmann-like Domain"/>
    <property type="match status" value="1"/>
</dbReference>
<comment type="caution">
    <text evidence="15">The sequence shown here is derived from an EMBL/GenBank/DDBJ whole genome shotgun (WGS) entry which is preliminary data.</text>
</comment>
<dbReference type="PANTHER" id="PTHR20836:SF0">
    <property type="entry name" value="4-HYDROXY-TETRAHYDRODIPICOLINATE REDUCTASE 1, CHLOROPLASTIC-RELATED"/>
    <property type="match status" value="1"/>
</dbReference>
<evidence type="ECO:0000256" key="6">
    <source>
        <dbReference type="ARBA" id="ARBA00023027"/>
    </source>
</evidence>
<evidence type="ECO:0000256" key="10">
    <source>
        <dbReference type="ARBA" id="ARBA00049080"/>
    </source>
</evidence>
<dbReference type="Pfam" id="PF05173">
    <property type="entry name" value="DapB_C"/>
    <property type="match status" value="1"/>
</dbReference>
<evidence type="ECO:0000256" key="9">
    <source>
        <dbReference type="ARBA" id="ARBA00038983"/>
    </source>
</evidence>
<dbReference type="InterPro" id="IPR023940">
    <property type="entry name" value="DHDPR_bac"/>
</dbReference>
<dbReference type="EC" id="1.17.1.8" evidence="9 12"/>
<evidence type="ECO:0000256" key="12">
    <source>
        <dbReference type="NCBIfam" id="TIGR00036"/>
    </source>
</evidence>
<keyword evidence="3" id="KW-0521">NADP</keyword>
<dbReference type="Gene3D" id="3.30.360.10">
    <property type="entry name" value="Dihydrodipicolinate Reductase, domain 2"/>
    <property type="match status" value="1"/>
</dbReference>
<proteinExistence type="inferred from homology"/>
<comment type="catalytic activity">
    <reaction evidence="11">
        <text>(S)-2,3,4,5-tetrahydrodipicolinate + NAD(+) + H2O = (2S,4S)-4-hydroxy-2,3,4,5-tetrahydrodipicolinate + NADH + H(+)</text>
        <dbReference type="Rhea" id="RHEA:35323"/>
        <dbReference type="ChEBI" id="CHEBI:15377"/>
        <dbReference type="ChEBI" id="CHEBI:15378"/>
        <dbReference type="ChEBI" id="CHEBI:16845"/>
        <dbReference type="ChEBI" id="CHEBI:57540"/>
        <dbReference type="ChEBI" id="CHEBI:57945"/>
        <dbReference type="ChEBI" id="CHEBI:67139"/>
        <dbReference type="EC" id="1.17.1.8"/>
    </reaction>
</comment>
<keyword evidence="2" id="KW-0028">Amino-acid biosynthesis</keyword>
<dbReference type="Proteomes" id="UP000092651">
    <property type="component" value="Unassembled WGS sequence"/>
</dbReference>
<keyword evidence="5" id="KW-0560">Oxidoreductase</keyword>
<dbReference type="OrthoDB" id="9790352at2"/>
<dbReference type="GO" id="GO:0005829">
    <property type="term" value="C:cytosol"/>
    <property type="evidence" value="ECO:0007669"/>
    <property type="project" value="TreeGrafter"/>
</dbReference>
<reference evidence="15 16" key="1">
    <citation type="submission" date="2016-07" db="EMBL/GenBank/DDBJ databases">
        <authorList>
            <person name="Jeong J.-J."/>
            <person name="Kim D.W."/>
            <person name="Sang M.K."/>
            <person name="Choi I.-G."/>
            <person name="Kim K.D."/>
        </authorList>
    </citation>
    <scope>NUCLEOTIDE SEQUENCE [LARGE SCALE GENOMIC DNA]</scope>
    <source>
        <strain evidence="15 16">UTM-3</strain>
    </source>
</reference>
<dbReference type="GO" id="GO:0008839">
    <property type="term" value="F:4-hydroxy-tetrahydrodipicolinate reductase"/>
    <property type="evidence" value="ECO:0007669"/>
    <property type="project" value="UniProtKB-UniRule"/>
</dbReference>
<evidence type="ECO:0000256" key="1">
    <source>
        <dbReference type="ARBA" id="ARBA00006642"/>
    </source>
</evidence>